<keyword evidence="4 7" id="KW-0812">Transmembrane</keyword>
<keyword evidence="10" id="KW-1185">Reference proteome</keyword>
<sequence>MPQVVFSLQLSVFPSTNYLSPNDWLNTMFRLCLALVIGLIIGLERQLQHKPAGLRTHMLVSFGSAIFTLIPLQVSAAHQSVDSLSRVIQGIAAGVGFLGAGEIVRQSTQKDSHLPEVHGLTSAAAIWVSAGLGIAAGCGLWQLGLTGALFSLLVLKILKKLE</sequence>
<evidence type="ECO:0000313" key="9">
    <source>
        <dbReference type="EMBL" id="MDR9898301.1"/>
    </source>
</evidence>
<proteinExistence type="inferred from homology"/>
<keyword evidence="5 7" id="KW-1133">Transmembrane helix</keyword>
<comment type="similarity">
    <text evidence="2">Belongs to the MgtC/SapB family.</text>
</comment>
<keyword evidence="6 7" id="KW-0472">Membrane</keyword>
<evidence type="ECO:0000313" key="10">
    <source>
        <dbReference type="Proteomes" id="UP000667802"/>
    </source>
</evidence>
<feature type="domain" description="MgtC/SapB/SrpB/YhiD N-terminal" evidence="8">
    <location>
        <begin position="31"/>
        <end position="162"/>
    </location>
</feature>
<dbReference type="InterPro" id="IPR003416">
    <property type="entry name" value="MgtC/SapB/SrpB/YhiD_fam"/>
</dbReference>
<feature type="transmembrane region" description="Helical" evidence="7">
    <location>
        <begin position="56"/>
        <end position="74"/>
    </location>
</feature>
<dbReference type="GO" id="GO:0005886">
    <property type="term" value="C:plasma membrane"/>
    <property type="evidence" value="ECO:0007669"/>
    <property type="project" value="UniProtKB-SubCell"/>
</dbReference>
<accession>A0AAP5IB70</accession>
<dbReference type="Pfam" id="PF02308">
    <property type="entry name" value="MgtC"/>
    <property type="match status" value="1"/>
</dbReference>
<dbReference type="AlphaFoldDB" id="A0AAP5IB70"/>
<gene>
    <name evidence="9" type="ORF">G7B40_027620</name>
</gene>
<name>A0AAP5IB70_9CYAN</name>
<dbReference type="RefSeq" id="WP_208342936.1">
    <property type="nucleotide sequence ID" value="NZ_CAWQFN010000226.1"/>
</dbReference>
<comment type="subcellular location">
    <subcellularLocation>
        <location evidence="1">Cell membrane</location>
        <topology evidence="1">Multi-pass membrane protein</topology>
    </subcellularLocation>
</comment>
<dbReference type="PRINTS" id="PR01837">
    <property type="entry name" value="MGTCSAPBPROT"/>
</dbReference>
<feature type="transmembrane region" description="Helical" evidence="7">
    <location>
        <begin position="24"/>
        <end position="44"/>
    </location>
</feature>
<evidence type="ECO:0000256" key="4">
    <source>
        <dbReference type="ARBA" id="ARBA00022692"/>
    </source>
</evidence>
<feature type="transmembrane region" description="Helical" evidence="7">
    <location>
        <begin position="140"/>
        <end position="158"/>
    </location>
</feature>
<evidence type="ECO:0000256" key="6">
    <source>
        <dbReference type="ARBA" id="ARBA00023136"/>
    </source>
</evidence>
<keyword evidence="3" id="KW-1003">Cell membrane</keyword>
<dbReference type="PANTHER" id="PTHR33778:SF1">
    <property type="entry name" value="MAGNESIUM TRANSPORTER YHID-RELATED"/>
    <property type="match status" value="1"/>
</dbReference>
<dbReference type="PANTHER" id="PTHR33778">
    <property type="entry name" value="PROTEIN MGTC"/>
    <property type="match status" value="1"/>
</dbReference>
<protein>
    <submittedName>
        <fullName evidence="9">MgtC/SapB family protein</fullName>
    </submittedName>
</protein>
<reference evidence="10" key="1">
    <citation type="journal article" date="2021" name="Science">
        <title>Hunting the eagle killer: A cyanobacterial neurotoxin causes vacuolar myelinopathy.</title>
        <authorList>
            <person name="Breinlinger S."/>
            <person name="Phillips T.J."/>
            <person name="Haram B.N."/>
            <person name="Mares J."/>
            <person name="Martinez Yerena J.A."/>
            <person name="Hrouzek P."/>
            <person name="Sobotka R."/>
            <person name="Henderson W.M."/>
            <person name="Schmieder P."/>
            <person name="Williams S.M."/>
            <person name="Lauderdale J.D."/>
            <person name="Wilde H.D."/>
            <person name="Gerrin W."/>
            <person name="Kust A."/>
            <person name="Washington J.W."/>
            <person name="Wagner C."/>
            <person name="Geier B."/>
            <person name="Liebeke M."/>
            <person name="Enke H."/>
            <person name="Niedermeyer T.H.J."/>
            <person name="Wilde S.B."/>
        </authorList>
    </citation>
    <scope>NUCLEOTIDE SEQUENCE [LARGE SCALE GENOMIC DNA]</scope>
    <source>
        <strain evidence="10">Thurmond2011</strain>
    </source>
</reference>
<dbReference type="Proteomes" id="UP000667802">
    <property type="component" value="Unassembled WGS sequence"/>
</dbReference>
<evidence type="ECO:0000256" key="1">
    <source>
        <dbReference type="ARBA" id="ARBA00004651"/>
    </source>
</evidence>
<comment type="caution">
    <text evidence="9">The sequence shown here is derived from an EMBL/GenBank/DDBJ whole genome shotgun (WGS) entry which is preliminary data.</text>
</comment>
<evidence type="ECO:0000256" key="2">
    <source>
        <dbReference type="ARBA" id="ARBA00009298"/>
    </source>
</evidence>
<evidence type="ECO:0000256" key="7">
    <source>
        <dbReference type="SAM" id="Phobius"/>
    </source>
</evidence>
<dbReference type="EMBL" id="JAALHA020000017">
    <property type="protein sequence ID" value="MDR9898301.1"/>
    <property type="molecule type" value="Genomic_DNA"/>
</dbReference>
<evidence type="ECO:0000256" key="3">
    <source>
        <dbReference type="ARBA" id="ARBA00022475"/>
    </source>
</evidence>
<evidence type="ECO:0000256" key="5">
    <source>
        <dbReference type="ARBA" id="ARBA00022989"/>
    </source>
</evidence>
<organism evidence="9 10">
    <name type="scientific">Aetokthonos hydrillicola Thurmond2011</name>
    <dbReference type="NCBI Taxonomy" id="2712845"/>
    <lineage>
        <taxon>Bacteria</taxon>
        <taxon>Bacillati</taxon>
        <taxon>Cyanobacteriota</taxon>
        <taxon>Cyanophyceae</taxon>
        <taxon>Nostocales</taxon>
        <taxon>Hapalosiphonaceae</taxon>
        <taxon>Aetokthonos</taxon>
    </lineage>
</organism>
<dbReference type="InterPro" id="IPR049177">
    <property type="entry name" value="MgtC_SapB_SrpB_YhiD_N"/>
</dbReference>
<evidence type="ECO:0000259" key="8">
    <source>
        <dbReference type="Pfam" id="PF02308"/>
    </source>
</evidence>